<dbReference type="AlphaFoldDB" id="A1BD55"/>
<gene>
    <name evidence="1" type="ordered locus">Cpha266_0268</name>
</gene>
<name>A1BD55_CHLPD</name>
<dbReference type="EMBL" id="CP000492">
    <property type="protein sequence ID" value="ABL64332.1"/>
    <property type="molecule type" value="Genomic_DNA"/>
</dbReference>
<organism evidence="1 2">
    <name type="scientific">Chlorobium phaeobacteroides (strain DSM 266 / SMG 266 / 2430)</name>
    <dbReference type="NCBI Taxonomy" id="290317"/>
    <lineage>
        <taxon>Bacteria</taxon>
        <taxon>Pseudomonadati</taxon>
        <taxon>Chlorobiota</taxon>
        <taxon>Chlorobiia</taxon>
        <taxon>Chlorobiales</taxon>
        <taxon>Chlorobiaceae</taxon>
        <taxon>Chlorobium/Pelodictyon group</taxon>
        <taxon>Chlorobium</taxon>
    </lineage>
</organism>
<dbReference type="RefSeq" id="WP_011744171.1">
    <property type="nucleotide sequence ID" value="NC_008639.1"/>
</dbReference>
<evidence type="ECO:0008006" key="3">
    <source>
        <dbReference type="Google" id="ProtNLM"/>
    </source>
</evidence>
<keyword evidence="2" id="KW-1185">Reference proteome</keyword>
<evidence type="ECO:0000313" key="1">
    <source>
        <dbReference type="EMBL" id="ABL64332.1"/>
    </source>
</evidence>
<dbReference type="PROSITE" id="PS51257">
    <property type="entry name" value="PROKAR_LIPOPROTEIN"/>
    <property type="match status" value="1"/>
</dbReference>
<dbReference type="OrthoDB" id="7200194at2"/>
<dbReference type="HOGENOM" id="CLU_1097433_0_0_10"/>
<dbReference type="Proteomes" id="UP000008701">
    <property type="component" value="Chromosome"/>
</dbReference>
<accession>A1BD55</accession>
<evidence type="ECO:0000313" key="2">
    <source>
        <dbReference type="Proteomes" id="UP000008701"/>
    </source>
</evidence>
<dbReference type="eggNOG" id="ENOG5033UXR">
    <property type="taxonomic scope" value="Bacteria"/>
</dbReference>
<dbReference type="KEGG" id="cph:Cpha266_0268"/>
<reference evidence="1 2" key="1">
    <citation type="submission" date="2006-12" db="EMBL/GenBank/DDBJ databases">
        <title>Complete sequence of Chlorobium phaeobacteroides DSM 266.</title>
        <authorList>
            <consortium name="US DOE Joint Genome Institute"/>
            <person name="Copeland A."/>
            <person name="Lucas S."/>
            <person name="Lapidus A."/>
            <person name="Barry K."/>
            <person name="Detter J.C."/>
            <person name="Glavina del Rio T."/>
            <person name="Hammon N."/>
            <person name="Israni S."/>
            <person name="Pitluck S."/>
            <person name="Goltsman E."/>
            <person name="Schmutz J."/>
            <person name="Larimer F."/>
            <person name="Land M."/>
            <person name="Hauser L."/>
            <person name="Mikhailova N."/>
            <person name="Li T."/>
            <person name="Overmann J."/>
            <person name="Bryant D.A."/>
            <person name="Richardson P."/>
        </authorList>
    </citation>
    <scope>NUCLEOTIDE SEQUENCE [LARGE SCALE GENOMIC DNA]</scope>
    <source>
        <strain evidence="1 2">DSM 266</strain>
    </source>
</reference>
<sequence length="256" mass="27435">MRIITRVAILLLIVGIQGCATYGKISGIPSEGQKSVFKDGRKTLISIKQNTVALAPNTETVTSGQKADFVIAVHNGTSQDILFSTDDVTATANTNGQLTTLKVFSYDELVAEEKNRRAWAAVAVGLQGAAESMNAANAGYSNAFGTYSGSTYSNYGTKTFSSGSYSSTTYNYAAAQAARNVAQANTEARFARLEADGRENLKNLSSTTLKKETIFPAAWHGGLIKVELPEVAEQLQDIKFVVNVVGEQHEFNLNNS</sequence>
<protein>
    <recommendedName>
        <fullName evidence="3">Lipoprotein</fullName>
    </recommendedName>
</protein>
<proteinExistence type="predicted"/>